<dbReference type="InterPro" id="IPR029790">
    <property type="entry name" value="EFG1/Phd1/StuA"/>
</dbReference>
<organism evidence="2">
    <name type="scientific">Melampsora larici-populina (strain 98AG31 / pathotype 3-4-7)</name>
    <name type="common">Poplar leaf rust fungus</name>
    <dbReference type="NCBI Taxonomy" id="747676"/>
    <lineage>
        <taxon>Eukaryota</taxon>
        <taxon>Fungi</taxon>
        <taxon>Dikarya</taxon>
        <taxon>Basidiomycota</taxon>
        <taxon>Pucciniomycotina</taxon>
        <taxon>Pucciniomycetes</taxon>
        <taxon>Pucciniales</taxon>
        <taxon>Melampsoraceae</taxon>
        <taxon>Melampsora</taxon>
    </lineage>
</organism>
<feature type="non-terminal residue" evidence="1">
    <location>
        <position position="1"/>
    </location>
</feature>
<dbReference type="AlphaFoldDB" id="F4RLK5"/>
<dbReference type="GO" id="GO:0005634">
    <property type="term" value="C:nucleus"/>
    <property type="evidence" value="ECO:0007669"/>
    <property type="project" value="TreeGrafter"/>
</dbReference>
<dbReference type="PANTHER" id="PTHR47792:SF1">
    <property type="entry name" value="PROTEIN SOK2-RELATED"/>
    <property type="match status" value="1"/>
</dbReference>
<dbReference type="HOGENOM" id="CLU_192604_0_0_1"/>
<dbReference type="SUPFAM" id="SSF54616">
    <property type="entry name" value="DNA-binding domain of Mlu1-box binding protein MBP1"/>
    <property type="match status" value="1"/>
</dbReference>
<dbReference type="InterPro" id="IPR036887">
    <property type="entry name" value="HTH_APSES_sf"/>
</dbReference>
<dbReference type="GO" id="GO:0045944">
    <property type="term" value="P:positive regulation of transcription by RNA polymerase II"/>
    <property type="evidence" value="ECO:0007669"/>
    <property type="project" value="TreeGrafter"/>
</dbReference>
<dbReference type="GeneID" id="18927154"/>
<protein>
    <submittedName>
        <fullName evidence="1">Uncharacterized protein</fullName>
    </submittedName>
</protein>
<evidence type="ECO:0000313" key="1">
    <source>
        <dbReference type="EMBL" id="EGG06552.1"/>
    </source>
</evidence>
<reference evidence="2" key="1">
    <citation type="journal article" date="2011" name="Proc. Natl. Acad. Sci. U.S.A.">
        <title>Obligate biotrophy features unraveled by the genomic analysis of rust fungi.</title>
        <authorList>
            <person name="Duplessis S."/>
            <person name="Cuomo C.A."/>
            <person name="Lin Y.-C."/>
            <person name="Aerts A."/>
            <person name="Tisserant E."/>
            <person name="Veneault-Fourrey C."/>
            <person name="Joly D.L."/>
            <person name="Hacquard S."/>
            <person name="Amselem J."/>
            <person name="Cantarel B.L."/>
            <person name="Chiu R."/>
            <person name="Coutinho P.M."/>
            <person name="Feau N."/>
            <person name="Field M."/>
            <person name="Frey P."/>
            <person name="Gelhaye E."/>
            <person name="Goldberg J."/>
            <person name="Grabherr M.G."/>
            <person name="Kodira C.D."/>
            <person name="Kohler A."/>
            <person name="Kuees U."/>
            <person name="Lindquist E.A."/>
            <person name="Lucas S.M."/>
            <person name="Mago R."/>
            <person name="Mauceli E."/>
            <person name="Morin E."/>
            <person name="Murat C."/>
            <person name="Pangilinan J.L."/>
            <person name="Park R."/>
            <person name="Pearson M."/>
            <person name="Quesneville H."/>
            <person name="Rouhier N."/>
            <person name="Sakthikumar S."/>
            <person name="Salamov A.A."/>
            <person name="Schmutz J."/>
            <person name="Selles B."/>
            <person name="Shapiro H."/>
            <person name="Tanguay P."/>
            <person name="Tuskan G.A."/>
            <person name="Henrissat B."/>
            <person name="Van de Peer Y."/>
            <person name="Rouze P."/>
            <person name="Ellis J.G."/>
            <person name="Dodds P.N."/>
            <person name="Schein J.E."/>
            <person name="Zhong S."/>
            <person name="Hamelin R.C."/>
            <person name="Grigoriev I.V."/>
            <person name="Szabo L.J."/>
            <person name="Martin F."/>
        </authorList>
    </citation>
    <scope>NUCLEOTIDE SEQUENCE [LARGE SCALE GENOMIC DNA]</scope>
    <source>
        <strain evidence="2">98AG31 / pathotype 3-4-7</strain>
    </source>
</reference>
<evidence type="ECO:0000313" key="2">
    <source>
        <dbReference type="Proteomes" id="UP000001072"/>
    </source>
</evidence>
<dbReference type="KEGG" id="mlr:MELLADRAFT_31636"/>
<keyword evidence="2" id="KW-1185">Reference proteome</keyword>
<dbReference type="InParanoid" id="F4RLK5"/>
<dbReference type="STRING" id="747676.F4RLK5"/>
<dbReference type="EMBL" id="GL883107">
    <property type="protein sequence ID" value="EGG06552.1"/>
    <property type="molecule type" value="Genomic_DNA"/>
</dbReference>
<dbReference type="GO" id="GO:0003700">
    <property type="term" value="F:DNA-binding transcription factor activity"/>
    <property type="evidence" value="ECO:0007669"/>
    <property type="project" value="TreeGrafter"/>
</dbReference>
<gene>
    <name evidence="1" type="ORF">MELLADRAFT_31636</name>
</gene>
<dbReference type="GO" id="GO:0043565">
    <property type="term" value="F:sequence-specific DNA binding"/>
    <property type="evidence" value="ECO:0007669"/>
    <property type="project" value="TreeGrafter"/>
</dbReference>
<sequence>WEEEKSLYFQIDAGGFCIGRVKETNMVNGTKLLNLTGISRGKRDGILKNEKQRQVIKHGTMHL</sequence>
<accession>F4RLK5</accession>
<dbReference type="VEuPathDB" id="FungiDB:MELLADRAFT_31636"/>
<dbReference type="Proteomes" id="UP000001072">
    <property type="component" value="Unassembled WGS sequence"/>
</dbReference>
<dbReference type="PANTHER" id="PTHR47792">
    <property type="entry name" value="PROTEIN SOK2-RELATED"/>
    <property type="match status" value="1"/>
</dbReference>
<dbReference type="RefSeq" id="XP_007409992.1">
    <property type="nucleotide sequence ID" value="XM_007409930.1"/>
</dbReference>
<dbReference type="Gene3D" id="3.10.260.10">
    <property type="entry name" value="Transcription regulator HTH, APSES-type DNA-binding domain"/>
    <property type="match status" value="1"/>
</dbReference>
<name>F4RLK5_MELLP</name>
<proteinExistence type="predicted"/>
<feature type="non-terminal residue" evidence="1">
    <location>
        <position position="63"/>
    </location>
</feature>
<dbReference type="OrthoDB" id="5407653at2759"/>